<protein>
    <recommendedName>
        <fullName evidence="7">Sorbitol dehydrogenase</fullName>
    </recommendedName>
    <alternativeName>
        <fullName evidence="8">Polyol dehydrogenase</fullName>
    </alternativeName>
</protein>
<reference evidence="11" key="1">
    <citation type="submission" date="2015-09" db="EMBL/GenBank/DDBJ databases">
        <title>Scylla olivacea transcriptome.</title>
        <authorList>
            <person name="Ikhwanuddin M."/>
        </authorList>
    </citation>
    <scope>NUCLEOTIDE SEQUENCE</scope>
</reference>
<dbReference type="SUPFAM" id="SSF51735">
    <property type="entry name" value="NAD(P)-binding Rossmann-fold domains"/>
    <property type="match status" value="1"/>
</dbReference>
<dbReference type="GO" id="GO:0003939">
    <property type="term" value="F:L-iditol 2-dehydrogenase (NAD+) activity"/>
    <property type="evidence" value="ECO:0007669"/>
    <property type="project" value="TreeGrafter"/>
</dbReference>
<dbReference type="InterPro" id="IPR011032">
    <property type="entry name" value="GroES-like_sf"/>
</dbReference>
<dbReference type="GO" id="GO:0006062">
    <property type="term" value="P:sorbitol catabolic process"/>
    <property type="evidence" value="ECO:0007669"/>
    <property type="project" value="TreeGrafter"/>
</dbReference>
<dbReference type="SUPFAM" id="SSF50129">
    <property type="entry name" value="GroES-like"/>
    <property type="match status" value="1"/>
</dbReference>
<dbReference type="PROSITE" id="PS00059">
    <property type="entry name" value="ADH_ZINC"/>
    <property type="match status" value="1"/>
</dbReference>
<evidence type="ECO:0000256" key="1">
    <source>
        <dbReference type="ARBA" id="ARBA00001947"/>
    </source>
</evidence>
<dbReference type="EMBL" id="GDRN01089934">
    <property type="protein sequence ID" value="JAI60562.1"/>
    <property type="molecule type" value="Transcribed_RNA"/>
</dbReference>
<dbReference type="InterPro" id="IPR020843">
    <property type="entry name" value="ER"/>
</dbReference>
<dbReference type="CDD" id="cd05285">
    <property type="entry name" value="sorbitol_DH"/>
    <property type="match status" value="1"/>
</dbReference>
<keyword evidence="4 9" id="KW-0862">Zinc</keyword>
<keyword evidence="6" id="KW-0520">NAD</keyword>
<feature type="domain" description="Enoyl reductase (ER)" evidence="10">
    <location>
        <begin position="13"/>
        <end position="346"/>
    </location>
</feature>
<dbReference type="PANTHER" id="PTHR43161">
    <property type="entry name" value="SORBITOL DEHYDROGENASE"/>
    <property type="match status" value="1"/>
</dbReference>
<dbReference type="Pfam" id="PF08240">
    <property type="entry name" value="ADH_N"/>
    <property type="match status" value="1"/>
</dbReference>
<keyword evidence="5" id="KW-0560">Oxidoreductase</keyword>
<evidence type="ECO:0000313" key="11">
    <source>
        <dbReference type="EMBL" id="JAI60561.1"/>
    </source>
</evidence>
<dbReference type="InterPro" id="IPR013149">
    <property type="entry name" value="ADH-like_C"/>
</dbReference>
<keyword evidence="3 9" id="KW-0479">Metal-binding</keyword>
<organism evidence="11">
    <name type="scientific">Scylla olivacea</name>
    <name type="common">Orange mud crab</name>
    <name type="synonym">Cancer olivacea</name>
    <dbReference type="NCBI Taxonomy" id="85551"/>
    <lineage>
        <taxon>Eukaryota</taxon>
        <taxon>Metazoa</taxon>
        <taxon>Ecdysozoa</taxon>
        <taxon>Arthropoda</taxon>
        <taxon>Crustacea</taxon>
        <taxon>Multicrustacea</taxon>
        <taxon>Malacostraca</taxon>
        <taxon>Eumalacostraca</taxon>
        <taxon>Eucarida</taxon>
        <taxon>Decapoda</taxon>
        <taxon>Pleocyemata</taxon>
        <taxon>Brachyura</taxon>
        <taxon>Eubrachyura</taxon>
        <taxon>Portunoidea</taxon>
        <taxon>Portunidae</taxon>
        <taxon>Portuninae</taxon>
        <taxon>Scylla</taxon>
    </lineage>
</organism>
<dbReference type="InterPro" id="IPR045306">
    <property type="entry name" value="SDH-like"/>
</dbReference>
<evidence type="ECO:0000256" key="8">
    <source>
        <dbReference type="ARBA" id="ARBA00032485"/>
    </source>
</evidence>
<sequence>MANDNLSAVLYAKNDLRMENRPIPEPGPNEVLLHMSCVGICGSDVSYLKRGAIGDFIVKAPMVLGHESSGVVAKCGSNVKNLKPGDRVAIEPGVPCRMCNFCKSGKYNLCPDVVFCATPPYDGSLCRYYKHAADFCFKLPDHVSLEEGAILEPLSVGVHACRRAGVTMGSNVLVLGAGPIGLVSLLTAKAMGASQICVTDIAENRLHVAKSMGADHTVLVKGGNQEALAEEIKKLMGDMPDVTIECSGAESSIHLGIVATKSGGVLVLVGLGPSEVKVPIVNAATREVDIRGIFRYVNCYPLALDMIASGKINVKPLITHRFKLEESIKAFETAATGSGGAIKVMISCE</sequence>
<evidence type="ECO:0000256" key="7">
    <source>
        <dbReference type="ARBA" id="ARBA00026132"/>
    </source>
</evidence>
<dbReference type="InterPro" id="IPR036291">
    <property type="entry name" value="NAD(P)-bd_dom_sf"/>
</dbReference>
<dbReference type="EMBL" id="GDRN01089935">
    <property type="protein sequence ID" value="JAI60561.1"/>
    <property type="molecule type" value="Transcribed_RNA"/>
</dbReference>
<proteinExistence type="inferred from homology"/>
<comment type="similarity">
    <text evidence="2 9">Belongs to the zinc-containing alcohol dehydrogenase family.</text>
</comment>
<evidence type="ECO:0000256" key="6">
    <source>
        <dbReference type="ARBA" id="ARBA00023027"/>
    </source>
</evidence>
<comment type="cofactor">
    <cofactor evidence="1 9">
        <name>Zn(2+)</name>
        <dbReference type="ChEBI" id="CHEBI:29105"/>
    </cofactor>
</comment>
<accession>A0A0P4VXA0</accession>
<dbReference type="Pfam" id="PF00107">
    <property type="entry name" value="ADH_zinc_N"/>
    <property type="match status" value="1"/>
</dbReference>
<name>A0A0P4VXA0_SCYOL</name>
<dbReference type="PANTHER" id="PTHR43161:SF9">
    <property type="entry name" value="SORBITOL DEHYDROGENASE"/>
    <property type="match status" value="1"/>
</dbReference>
<dbReference type="FunFam" id="3.40.50.720:FF:000068">
    <property type="entry name" value="Sorbitol dehydrogenase"/>
    <property type="match status" value="1"/>
</dbReference>
<evidence type="ECO:0000256" key="2">
    <source>
        <dbReference type="ARBA" id="ARBA00008072"/>
    </source>
</evidence>
<dbReference type="Gene3D" id="3.90.180.10">
    <property type="entry name" value="Medium-chain alcohol dehydrogenases, catalytic domain"/>
    <property type="match status" value="1"/>
</dbReference>
<evidence type="ECO:0000256" key="3">
    <source>
        <dbReference type="ARBA" id="ARBA00022723"/>
    </source>
</evidence>
<evidence type="ECO:0000256" key="5">
    <source>
        <dbReference type="ARBA" id="ARBA00023002"/>
    </source>
</evidence>
<dbReference type="SMART" id="SM00829">
    <property type="entry name" value="PKS_ER"/>
    <property type="match status" value="1"/>
</dbReference>
<dbReference type="InterPro" id="IPR013154">
    <property type="entry name" value="ADH-like_N"/>
</dbReference>
<dbReference type="Gene3D" id="3.40.50.720">
    <property type="entry name" value="NAD(P)-binding Rossmann-like Domain"/>
    <property type="match status" value="1"/>
</dbReference>
<dbReference type="InterPro" id="IPR002328">
    <property type="entry name" value="ADH_Zn_CS"/>
</dbReference>
<evidence type="ECO:0000256" key="9">
    <source>
        <dbReference type="RuleBase" id="RU361277"/>
    </source>
</evidence>
<evidence type="ECO:0000259" key="10">
    <source>
        <dbReference type="SMART" id="SM00829"/>
    </source>
</evidence>
<dbReference type="GO" id="GO:0008270">
    <property type="term" value="F:zinc ion binding"/>
    <property type="evidence" value="ECO:0007669"/>
    <property type="project" value="InterPro"/>
</dbReference>
<evidence type="ECO:0000256" key="4">
    <source>
        <dbReference type="ARBA" id="ARBA00022833"/>
    </source>
</evidence>
<dbReference type="AlphaFoldDB" id="A0A0P4VXA0"/>